<keyword evidence="2" id="KW-1185">Reference proteome</keyword>
<dbReference type="Proteomes" id="UP000798662">
    <property type="component" value="Chromosome 1"/>
</dbReference>
<reference evidence="1" key="1">
    <citation type="submission" date="2019-11" db="EMBL/GenBank/DDBJ databases">
        <title>Nori genome reveals adaptations in red seaweeds to the harsh intertidal environment.</title>
        <authorList>
            <person name="Wang D."/>
            <person name="Mao Y."/>
        </authorList>
    </citation>
    <scope>NUCLEOTIDE SEQUENCE</scope>
    <source>
        <tissue evidence="1">Gametophyte</tissue>
    </source>
</reference>
<accession>A0ACC3BIF4</accession>
<sequence length="171" mass="17395">MERLGSTATAALLRRLAARRLAARRAAAGAAATPAAAAAAAATGRLSAAGAARPSSTLTAAAPSAAAAAPCAAVATAAPAAPAALPYPPHPPLSLAGILAGAITGAADWLWDGLLRAVPKKKVPHGRKRRRMTGKYLRPARHIIECETCGRWKRSHTYCKPTCVGRQELGV</sequence>
<name>A0ACC3BIF4_PYRYE</name>
<comment type="caution">
    <text evidence="1">The sequence shown here is derived from an EMBL/GenBank/DDBJ whole genome shotgun (WGS) entry which is preliminary data.</text>
</comment>
<evidence type="ECO:0000313" key="2">
    <source>
        <dbReference type="Proteomes" id="UP000798662"/>
    </source>
</evidence>
<dbReference type="EMBL" id="CM020618">
    <property type="protein sequence ID" value="KAK1857540.1"/>
    <property type="molecule type" value="Genomic_DNA"/>
</dbReference>
<gene>
    <name evidence="1" type="ORF">I4F81_000157</name>
</gene>
<protein>
    <submittedName>
        <fullName evidence="1">Uncharacterized protein</fullName>
    </submittedName>
</protein>
<evidence type="ECO:0000313" key="1">
    <source>
        <dbReference type="EMBL" id="KAK1857540.1"/>
    </source>
</evidence>
<organism evidence="1 2">
    <name type="scientific">Pyropia yezoensis</name>
    <name type="common">Susabi-nori</name>
    <name type="synonym">Porphyra yezoensis</name>
    <dbReference type="NCBI Taxonomy" id="2788"/>
    <lineage>
        <taxon>Eukaryota</taxon>
        <taxon>Rhodophyta</taxon>
        <taxon>Bangiophyceae</taxon>
        <taxon>Bangiales</taxon>
        <taxon>Bangiaceae</taxon>
        <taxon>Pyropia</taxon>
    </lineage>
</organism>
<proteinExistence type="predicted"/>